<dbReference type="InterPro" id="IPR016177">
    <property type="entry name" value="DNA-bd_dom_sf"/>
</dbReference>
<dbReference type="SUPFAM" id="SSF54171">
    <property type="entry name" value="DNA-binding domain"/>
    <property type="match status" value="1"/>
</dbReference>
<sequence length="291" mass="32804">MRKSPFTTFPLSEDAEKHLLNVAESSPSKLLGVRQDKGTNKWRAVIKHQGVDIQLGLFDDKYEAARVRDNKALELYGDNAVTNVALGLTPTQDLYVIPGGIEEAVKNINSRLPNHLKYYGKSLFSMIVLVKHDGITLAEAIRKNPELNSISKKDRSKIVLILEDLNLIKIVRQGNMRIDNCKLFLSNCIAQEQDIYTSTSKIQNKETEMNNKELTAKTPEELEAMAKQLLELSQAKKDEIKNGDQIRKTLNPLILAVCQAKGKYNRLLEQQLDVMTELDNAVDALKEALKF</sequence>
<dbReference type="InterPro" id="IPR001471">
    <property type="entry name" value="AP2/ERF_dom"/>
</dbReference>
<evidence type="ECO:0000259" key="4">
    <source>
        <dbReference type="PROSITE" id="PS51032"/>
    </source>
</evidence>
<evidence type="ECO:0000256" key="2">
    <source>
        <dbReference type="ARBA" id="ARBA00023125"/>
    </source>
</evidence>
<dbReference type="KEGG" id="rpne:NCTC8284_01818"/>
<dbReference type="GO" id="GO:0003677">
    <property type="term" value="F:DNA binding"/>
    <property type="evidence" value="ECO:0007669"/>
    <property type="project" value="UniProtKB-KW"/>
</dbReference>
<dbReference type="EMBL" id="LR134405">
    <property type="protein sequence ID" value="VEH66646.1"/>
    <property type="molecule type" value="Genomic_DNA"/>
</dbReference>
<dbReference type="Gene3D" id="3.30.730.10">
    <property type="entry name" value="AP2/ERF domain"/>
    <property type="match status" value="1"/>
</dbReference>
<protein>
    <submittedName>
        <fullName evidence="5">AP2 domain</fullName>
    </submittedName>
</protein>
<evidence type="ECO:0000313" key="5">
    <source>
        <dbReference type="EMBL" id="VEH66646.1"/>
    </source>
</evidence>
<gene>
    <name evidence="5" type="ORF">NCTC8284_01818</name>
</gene>
<keyword evidence="2" id="KW-0238">DNA-binding</keyword>
<dbReference type="PROSITE" id="PS51032">
    <property type="entry name" value="AP2_ERF"/>
    <property type="match status" value="1"/>
</dbReference>
<evidence type="ECO:0000256" key="3">
    <source>
        <dbReference type="ARBA" id="ARBA00023163"/>
    </source>
</evidence>
<feature type="domain" description="AP2/ERF" evidence="4">
    <location>
        <begin position="29"/>
        <end position="85"/>
    </location>
</feature>
<dbReference type="SMART" id="SM00380">
    <property type="entry name" value="AP2"/>
    <property type="match status" value="1"/>
</dbReference>
<dbReference type="InterPro" id="IPR036955">
    <property type="entry name" value="AP2/ERF_dom_sf"/>
</dbReference>
<reference evidence="5 6" key="1">
    <citation type="submission" date="2018-12" db="EMBL/GenBank/DDBJ databases">
        <authorList>
            <consortium name="Pathogen Informatics"/>
        </authorList>
    </citation>
    <scope>NUCLEOTIDE SEQUENCE [LARGE SCALE GENOMIC DNA]</scope>
    <source>
        <strain evidence="5 6">NCTC8284</strain>
    </source>
</reference>
<dbReference type="Proteomes" id="UP000278733">
    <property type="component" value="Chromosome"/>
</dbReference>
<keyword evidence="3" id="KW-0804">Transcription</keyword>
<dbReference type="GO" id="GO:0003700">
    <property type="term" value="F:DNA-binding transcription factor activity"/>
    <property type="evidence" value="ECO:0007669"/>
    <property type="project" value="InterPro"/>
</dbReference>
<evidence type="ECO:0000313" key="6">
    <source>
        <dbReference type="Proteomes" id="UP000278733"/>
    </source>
</evidence>
<name>A0A3S5ES51_9PAST</name>
<organism evidence="5 6">
    <name type="scientific">Rodentibacter pneumotropicus</name>
    <dbReference type="NCBI Taxonomy" id="758"/>
    <lineage>
        <taxon>Bacteria</taxon>
        <taxon>Pseudomonadati</taxon>
        <taxon>Pseudomonadota</taxon>
        <taxon>Gammaproteobacteria</taxon>
        <taxon>Pasteurellales</taxon>
        <taxon>Pasteurellaceae</taxon>
        <taxon>Rodentibacter</taxon>
    </lineage>
</organism>
<proteinExistence type="predicted"/>
<accession>A0A3S5ES51</accession>
<dbReference type="AlphaFoldDB" id="A0A3S5ES51"/>
<evidence type="ECO:0000256" key="1">
    <source>
        <dbReference type="ARBA" id="ARBA00023015"/>
    </source>
</evidence>
<keyword evidence="1" id="KW-0805">Transcription regulation</keyword>